<dbReference type="PANTHER" id="PTHR43859">
    <property type="entry name" value="ACYL-ACTIVATING ENZYME"/>
    <property type="match status" value="1"/>
</dbReference>
<keyword evidence="2" id="KW-0436">Ligase</keyword>
<name>M8CYM1_AEGTA</name>
<sequence>MEGSVKCDANYTPLTPLSFLERAALVYGARTAVVFGEKEYSWRDMRERTRELESALFGPPAVLDAAVVARPDEHWGETPCAFVTLKDGASATEADIIEFCRTRLPRYMAPKTVVFAELPKTSTGKTQKYLLREKARAMGSLPPKLSTSKL</sequence>
<dbReference type="EnsemblPlants" id="EMT28976">
    <property type="protein sequence ID" value="EMT28976"/>
    <property type="gene ID" value="F775_15029"/>
</dbReference>
<evidence type="ECO:0000313" key="4">
    <source>
        <dbReference type="EnsemblPlants" id="EMT28976"/>
    </source>
</evidence>
<dbReference type="Gene3D" id="3.30.300.30">
    <property type="match status" value="1"/>
</dbReference>
<evidence type="ECO:0000259" key="3">
    <source>
        <dbReference type="Pfam" id="PF13193"/>
    </source>
</evidence>
<feature type="domain" description="AMP-binding enzyme C-terminal" evidence="3">
    <location>
        <begin position="51"/>
        <end position="125"/>
    </location>
</feature>
<proteinExistence type="inferred from homology"/>
<evidence type="ECO:0000256" key="1">
    <source>
        <dbReference type="ARBA" id="ARBA00006432"/>
    </source>
</evidence>
<accession>M8CYM1</accession>
<dbReference type="SUPFAM" id="SSF56801">
    <property type="entry name" value="Acetyl-CoA synthetase-like"/>
    <property type="match status" value="1"/>
</dbReference>
<dbReference type="AlphaFoldDB" id="M8CYM1"/>
<dbReference type="GO" id="GO:0016874">
    <property type="term" value="F:ligase activity"/>
    <property type="evidence" value="ECO:0007669"/>
    <property type="project" value="UniProtKB-KW"/>
</dbReference>
<dbReference type="Pfam" id="PF13193">
    <property type="entry name" value="AMP-binding_C"/>
    <property type="match status" value="1"/>
</dbReference>
<protein>
    <recommendedName>
        <fullName evidence="3">AMP-binding enzyme C-terminal domain-containing protein</fullName>
    </recommendedName>
</protein>
<dbReference type="InterPro" id="IPR045851">
    <property type="entry name" value="AMP-bd_C_sf"/>
</dbReference>
<reference evidence="4" key="1">
    <citation type="submission" date="2015-06" db="UniProtKB">
        <authorList>
            <consortium name="EnsemblPlants"/>
        </authorList>
    </citation>
    <scope>IDENTIFICATION</scope>
</reference>
<organism evidence="4">
    <name type="scientific">Aegilops tauschii</name>
    <name type="common">Tausch's goatgrass</name>
    <name type="synonym">Aegilops squarrosa</name>
    <dbReference type="NCBI Taxonomy" id="37682"/>
    <lineage>
        <taxon>Eukaryota</taxon>
        <taxon>Viridiplantae</taxon>
        <taxon>Streptophyta</taxon>
        <taxon>Embryophyta</taxon>
        <taxon>Tracheophyta</taxon>
        <taxon>Spermatophyta</taxon>
        <taxon>Magnoliopsida</taxon>
        <taxon>Liliopsida</taxon>
        <taxon>Poales</taxon>
        <taxon>Poaceae</taxon>
        <taxon>BOP clade</taxon>
        <taxon>Pooideae</taxon>
        <taxon>Triticodae</taxon>
        <taxon>Triticeae</taxon>
        <taxon>Triticinae</taxon>
        <taxon>Aegilops</taxon>
    </lineage>
</organism>
<comment type="similarity">
    <text evidence="1">Belongs to the ATP-dependent AMP-binding enzyme family.</text>
</comment>
<evidence type="ECO:0000256" key="2">
    <source>
        <dbReference type="ARBA" id="ARBA00022598"/>
    </source>
</evidence>
<dbReference type="InterPro" id="IPR025110">
    <property type="entry name" value="AMP-bd_C"/>
</dbReference>
<dbReference type="PANTHER" id="PTHR43859:SF46">
    <property type="entry name" value="4-COUMARATE--COA LIGASE"/>
    <property type="match status" value="1"/>
</dbReference>